<reference evidence="3 5" key="2">
    <citation type="submission" date="2018-10" db="EMBL/GenBank/DDBJ databases">
        <title>Genomic Encyclopedia of Archaeal and Bacterial Type Strains, Phase II (KMG-II): from individual species to whole genera.</title>
        <authorList>
            <person name="Goeker M."/>
        </authorList>
    </citation>
    <scope>NUCLEOTIDE SEQUENCE [LARGE SCALE GENOMIC DNA]</scope>
    <source>
        <strain evidence="3 5">DSM 21886</strain>
    </source>
</reference>
<dbReference type="EMBL" id="RCCB01000012">
    <property type="protein sequence ID" value="RLJ24283.1"/>
    <property type="molecule type" value="Genomic_DNA"/>
</dbReference>
<dbReference type="EMBL" id="PJND01000007">
    <property type="protein sequence ID" value="PKW29943.1"/>
    <property type="molecule type" value="Genomic_DNA"/>
</dbReference>
<evidence type="ECO:0000313" key="5">
    <source>
        <dbReference type="Proteomes" id="UP000275027"/>
    </source>
</evidence>
<feature type="transmembrane region" description="Helical" evidence="1">
    <location>
        <begin position="20"/>
        <end position="38"/>
    </location>
</feature>
<evidence type="ECO:0000313" key="4">
    <source>
        <dbReference type="Proteomes" id="UP000233767"/>
    </source>
</evidence>
<comment type="caution">
    <text evidence="3">The sequence shown here is derived from an EMBL/GenBank/DDBJ whole genome shotgun (WGS) entry which is preliminary data.</text>
</comment>
<dbReference type="AlphaFoldDB" id="A0A497UI30"/>
<evidence type="ECO:0000256" key="1">
    <source>
        <dbReference type="SAM" id="Phobius"/>
    </source>
</evidence>
<protein>
    <submittedName>
        <fullName evidence="3">Uncharacterized protein</fullName>
    </submittedName>
</protein>
<evidence type="ECO:0000313" key="3">
    <source>
        <dbReference type="EMBL" id="RLJ24283.1"/>
    </source>
</evidence>
<reference evidence="2 4" key="1">
    <citation type="submission" date="2017-12" db="EMBL/GenBank/DDBJ databases">
        <title>Genomic Encyclopedia of Type Strains, Phase III (KMG-III): the genomes of soil and plant-associated and newly described type strains.</title>
        <authorList>
            <person name="Whitman W."/>
        </authorList>
    </citation>
    <scope>NUCLEOTIDE SEQUENCE [LARGE SCALE GENOMIC DNA]</scope>
    <source>
        <strain evidence="2 4">IP-10</strain>
    </source>
</reference>
<keyword evidence="1" id="KW-0812">Transmembrane</keyword>
<sequence length="51" mass="6374">MNGKVYFCYGMFNIINKSLIYVYLFVGFFIFNEYYIVFRLSYKIWQVKYIL</sequence>
<dbReference type="Proteomes" id="UP000233767">
    <property type="component" value="Unassembled WGS sequence"/>
</dbReference>
<keyword evidence="1" id="KW-0472">Membrane</keyword>
<proteinExistence type="predicted"/>
<name>A0A497UI30_9FLAO</name>
<evidence type="ECO:0000313" key="2">
    <source>
        <dbReference type="EMBL" id="PKW29943.1"/>
    </source>
</evidence>
<dbReference type="Proteomes" id="UP000275027">
    <property type="component" value="Unassembled WGS sequence"/>
</dbReference>
<organism evidence="3 5">
    <name type="scientific">Flavobacterium lindanitolerans</name>
    <dbReference type="NCBI Taxonomy" id="428988"/>
    <lineage>
        <taxon>Bacteria</taxon>
        <taxon>Pseudomonadati</taxon>
        <taxon>Bacteroidota</taxon>
        <taxon>Flavobacteriia</taxon>
        <taxon>Flavobacteriales</taxon>
        <taxon>Flavobacteriaceae</taxon>
        <taxon>Flavobacterium</taxon>
    </lineage>
</organism>
<accession>A0A497UI30</accession>
<keyword evidence="4" id="KW-1185">Reference proteome</keyword>
<keyword evidence="1" id="KW-1133">Transmembrane helix</keyword>
<gene>
    <name evidence="2" type="ORF">B0G92_1591</name>
    <name evidence="3" type="ORF">CLV50_2163</name>
</gene>